<gene>
    <name evidence="2" type="ORF">AFUS01_LOCUS7764</name>
</gene>
<keyword evidence="3" id="KW-1185">Reference proteome</keyword>
<accession>A0A8J2JDA2</accession>
<feature type="region of interest" description="Disordered" evidence="1">
    <location>
        <begin position="83"/>
        <end position="147"/>
    </location>
</feature>
<evidence type="ECO:0000256" key="1">
    <source>
        <dbReference type="SAM" id="MobiDB-lite"/>
    </source>
</evidence>
<feature type="region of interest" description="Disordered" evidence="1">
    <location>
        <begin position="1"/>
        <end position="60"/>
    </location>
</feature>
<organism evidence="2 3">
    <name type="scientific">Allacma fusca</name>
    <dbReference type="NCBI Taxonomy" id="39272"/>
    <lineage>
        <taxon>Eukaryota</taxon>
        <taxon>Metazoa</taxon>
        <taxon>Ecdysozoa</taxon>
        <taxon>Arthropoda</taxon>
        <taxon>Hexapoda</taxon>
        <taxon>Collembola</taxon>
        <taxon>Symphypleona</taxon>
        <taxon>Sminthuridae</taxon>
        <taxon>Allacma</taxon>
    </lineage>
</organism>
<dbReference type="EMBL" id="CAJVCH010052924">
    <property type="protein sequence ID" value="CAG7718371.1"/>
    <property type="molecule type" value="Genomic_DNA"/>
</dbReference>
<dbReference type="AlphaFoldDB" id="A0A8J2JDA2"/>
<evidence type="ECO:0000313" key="2">
    <source>
        <dbReference type="EMBL" id="CAG7718371.1"/>
    </source>
</evidence>
<dbReference type="Proteomes" id="UP000708208">
    <property type="component" value="Unassembled WGS sequence"/>
</dbReference>
<evidence type="ECO:0000313" key="3">
    <source>
        <dbReference type="Proteomes" id="UP000708208"/>
    </source>
</evidence>
<name>A0A8J2JDA2_9HEXA</name>
<protein>
    <submittedName>
        <fullName evidence="2">Uncharacterized protein</fullName>
    </submittedName>
</protein>
<feature type="non-terminal residue" evidence="2">
    <location>
        <position position="1"/>
    </location>
</feature>
<reference evidence="2" key="1">
    <citation type="submission" date="2021-06" db="EMBL/GenBank/DDBJ databases">
        <authorList>
            <person name="Hodson N. C."/>
            <person name="Mongue J. A."/>
            <person name="Jaron S. K."/>
        </authorList>
    </citation>
    <scope>NUCLEOTIDE SEQUENCE</scope>
</reference>
<feature type="compositionally biased region" description="Low complexity" evidence="1">
    <location>
        <begin position="126"/>
        <end position="140"/>
    </location>
</feature>
<proteinExistence type="predicted"/>
<sequence length="147" mass="16327">MENHESDIDGSSGPENDMSEEEDDDSRMSNNSRSEQPMKPSIDADVLARLKQHGMPFDQEDLQRSFPLFFPAPHLMASHLAAAAAAAKEKDSLVHRTGFPDFSQERSPPLRGYPEESLPANQPPASDSSTSSTSSQQTWSFEEQFKQ</sequence>
<comment type="caution">
    <text evidence="2">The sequence shown here is derived from an EMBL/GenBank/DDBJ whole genome shotgun (WGS) entry which is preliminary data.</text>
</comment>